<comment type="caution">
    <text evidence="2">The sequence shown here is derived from an EMBL/GenBank/DDBJ whole genome shotgun (WGS) entry which is preliminary data.</text>
</comment>
<dbReference type="Proteomes" id="UP001499863">
    <property type="component" value="Unassembled WGS sequence"/>
</dbReference>
<keyword evidence="3" id="KW-1185">Reference proteome</keyword>
<dbReference type="EMBL" id="BAAAKJ010000014">
    <property type="protein sequence ID" value="GAA1382902.1"/>
    <property type="molecule type" value="Genomic_DNA"/>
</dbReference>
<proteinExistence type="predicted"/>
<evidence type="ECO:0000256" key="1">
    <source>
        <dbReference type="SAM" id="MobiDB-lite"/>
    </source>
</evidence>
<protein>
    <submittedName>
        <fullName evidence="2">Uncharacterized protein</fullName>
    </submittedName>
</protein>
<feature type="region of interest" description="Disordered" evidence="1">
    <location>
        <begin position="81"/>
        <end position="114"/>
    </location>
</feature>
<sequence length="114" mass="12156">MARGAGEVHLDPATVEAVHPVQQDAQTRRAFDDIAQTHGFSAPPYSHHRVLQNPRAAYSRAVAAGKAAGRERVTVLYEVCRDGRGGGGLKGPARLPGDDPGNARRPDTERSPIP</sequence>
<organism evidence="2 3">
    <name type="scientific">Kitasatospora putterlickiae</name>
    <dbReference type="NCBI Taxonomy" id="221725"/>
    <lineage>
        <taxon>Bacteria</taxon>
        <taxon>Bacillati</taxon>
        <taxon>Actinomycetota</taxon>
        <taxon>Actinomycetes</taxon>
        <taxon>Kitasatosporales</taxon>
        <taxon>Streptomycetaceae</taxon>
        <taxon>Kitasatospora</taxon>
    </lineage>
</organism>
<feature type="compositionally biased region" description="Basic and acidic residues" evidence="1">
    <location>
        <begin position="101"/>
        <end position="114"/>
    </location>
</feature>
<gene>
    <name evidence="2" type="ORF">GCM10009639_02520</name>
</gene>
<name>A0ABP4IAZ8_9ACTN</name>
<reference evidence="3" key="1">
    <citation type="journal article" date="2019" name="Int. J. Syst. Evol. Microbiol.">
        <title>The Global Catalogue of Microorganisms (GCM) 10K type strain sequencing project: providing services to taxonomists for standard genome sequencing and annotation.</title>
        <authorList>
            <consortium name="The Broad Institute Genomics Platform"/>
            <consortium name="The Broad Institute Genome Sequencing Center for Infectious Disease"/>
            <person name="Wu L."/>
            <person name="Ma J."/>
        </authorList>
    </citation>
    <scope>NUCLEOTIDE SEQUENCE [LARGE SCALE GENOMIC DNA]</scope>
    <source>
        <strain evidence="3">JCM 12393</strain>
    </source>
</reference>
<evidence type="ECO:0000313" key="2">
    <source>
        <dbReference type="EMBL" id="GAA1382902.1"/>
    </source>
</evidence>
<accession>A0ABP4IAZ8</accession>
<evidence type="ECO:0000313" key="3">
    <source>
        <dbReference type="Proteomes" id="UP001499863"/>
    </source>
</evidence>